<dbReference type="AlphaFoldDB" id="A0AAV7GJD8"/>
<proteinExistence type="predicted"/>
<sequence>MDHLYIELVEAQVAINHHLKDQQIFDEKLASIENENKRLQSLRSEIEAKSKSEQSPSRVIEEFKKCVAFKMIIKNQIQEAHDHIYDVEVKALELECIEEGFIRGFLKGIHLVHRKPRAKAFGDSSSDSDGDEIESELQKTFALEDDTDIEIL</sequence>
<accession>A0AAV7GJD8</accession>
<gene>
    <name evidence="2" type="ORF">IEQ34_015947</name>
</gene>
<reference evidence="2 3" key="1">
    <citation type="journal article" date="2021" name="Hortic Res">
        <title>Chromosome-scale assembly of the Dendrobium chrysotoxum genome enhances the understanding of orchid evolution.</title>
        <authorList>
            <person name="Zhang Y."/>
            <person name="Zhang G.Q."/>
            <person name="Zhang D."/>
            <person name="Liu X.D."/>
            <person name="Xu X.Y."/>
            <person name="Sun W.H."/>
            <person name="Yu X."/>
            <person name="Zhu X."/>
            <person name="Wang Z.W."/>
            <person name="Zhao X."/>
            <person name="Zhong W.Y."/>
            <person name="Chen H."/>
            <person name="Yin W.L."/>
            <person name="Huang T."/>
            <person name="Niu S.C."/>
            <person name="Liu Z.J."/>
        </authorList>
    </citation>
    <scope>NUCLEOTIDE SEQUENCE [LARGE SCALE GENOMIC DNA]</scope>
    <source>
        <strain evidence="2">Lindl</strain>
    </source>
</reference>
<dbReference type="EMBL" id="JAGFBR010000014">
    <property type="protein sequence ID" value="KAH0455915.1"/>
    <property type="molecule type" value="Genomic_DNA"/>
</dbReference>
<organism evidence="2 3">
    <name type="scientific">Dendrobium chrysotoxum</name>
    <name type="common">Orchid</name>
    <dbReference type="NCBI Taxonomy" id="161865"/>
    <lineage>
        <taxon>Eukaryota</taxon>
        <taxon>Viridiplantae</taxon>
        <taxon>Streptophyta</taxon>
        <taxon>Embryophyta</taxon>
        <taxon>Tracheophyta</taxon>
        <taxon>Spermatophyta</taxon>
        <taxon>Magnoliopsida</taxon>
        <taxon>Liliopsida</taxon>
        <taxon>Asparagales</taxon>
        <taxon>Orchidaceae</taxon>
        <taxon>Epidendroideae</taxon>
        <taxon>Malaxideae</taxon>
        <taxon>Dendrobiinae</taxon>
        <taxon>Dendrobium</taxon>
    </lineage>
</organism>
<keyword evidence="1" id="KW-0175">Coiled coil</keyword>
<evidence type="ECO:0000256" key="1">
    <source>
        <dbReference type="SAM" id="Coils"/>
    </source>
</evidence>
<evidence type="ECO:0000313" key="3">
    <source>
        <dbReference type="Proteomes" id="UP000775213"/>
    </source>
</evidence>
<protein>
    <submittedName>
        <fullName evidence="2">Uncharacterized protein</fullName>
    </submittedName>
</protein>
<evidence type="ECO:0000313" key="2">
    <source>
        <dbReference type="EMBL" id="KAH0455915.1"/>
    </source>
</evidence>
<comment type="caution">
    <text evidence="2">The sequence shown here is derived from an EMBL/GenBank/DDBJ whole genome shotgun (WGS) entry which is preliminary data.</text>
</comment>
<keyword evidence="3" id="KW-1185">Reference proteome</keyword>
<dbReference type="Proteomes" id="UP000775213">
    <property type="component" value="Unassembled WGS sequence"/>
</dbReference>
<name>A0AAV7GJD8_DENCH</name>
<feature type="coiled-coil region" evidence="1">
    <location>
        <begin position="25"/>
        <end position="52"/>
    </location>
</feature>